<name>M4C0E2_HYAAE</name>
<sequence length="64" mass="7040">MAFALPVVTPLDVFICCRTEGLCSRLLLQSLGPTMMAACGQERELGNEMMCGNYYKTSASGSWW</sequence>
<accession>M4C0E2</accession>
<reference evidence="2" key="1">
    <citation type="journal article" date="2010" name="Science">
        <title>Signatures of adaptation to obligate biotrophy in the Hyaloperonospora arabidopsidis genome.</title>
        <authorList>
            <person name="Baxter L."/>
            <person name="Tripathy S."/>
            <person name="Ishaque N."/>
            <person name="Boot N."/>
            <person name="Cabral A."/>
            <person name="Kemen E."/>
            <person name="Thines M."/>
            <person name="Ah-Fong A."/>
            <person name="Anderson R."/>
            <person name="Badejoko W."/>
            <person name="Bittner-Eddy P."/>
            <person name="Boore J.L."/>
            <person name="Chibucos M.C."/>
            <person name="Coates M."/>
            <person name="Dehal P."/>
            <person name="Delehaunty K."/>
            <person name="Dong S."/>
            <person name="Downton P."/>
            <person name="Dumas B."/>
            <person name="Fabro G."/>
            <person name="Fronick C."/>
            <person name="Fuerstenberg S.I."/>
            <person name="Fulton L."/>
            <person name="Gaulin E."/>
            <person name="Govers F."/>
            <person name="Hughes L."/>
            <person name="Humphray S."/>
            <person name="Jiang R.H."/>
            <person name="Judelson H."/>
            <person name="Kamoun S."/>
            <person name="Kyung K."/>
            <person name="Meijer H."/>
            <person name="Minx P."/>
            <person name="Morris P."/>
            <person name="Nelson J."/>
            <person name="Phuntumart V."/>
            <person name="Qutob D."/>
            <person name="Rehmany A."/>
            <person name="Rougon-Cardoso A."/>
            <person name="Ryden P."/>
            <person name="Torto-Alalibo T."/>
            <person name="Studholme D."/>
            <person name="Wang Y."/>
            <person name="Win J."/>
            <person name="Wood J."/>
            <person name="Clifton S.W."/>
            <person name="Rogers J."/>
            <person name="Van den Ackerveken G."/>
            <person name="Jones J.D."/>
            <person name="McDowell J.M."/>
            <person name="Beynon J."/>
            <person name="Tyler B.M."/>
        </authorList>
    </citation>
    <scope>NUCLEOTIDE SEQUENCE [LARGE SCALE GENOMIC DNA]</scope>
    <source>
        <strain evidence="2">Emoy2</strain>
    </source>
</reference>
<evidence type="ECO:0000313" key="1">
    <source>
        <dbReference type="EnsemblProtists" id="HpaP812348"/>
    </source>
</evidence>
<dbReference type="Proteomes" id="UP000011713">
    <property type="component" value="Unassembled WGS sequence"/>
</dbReference>
<keyword evidence="2" id="KW-1185">Reference proteome</keyword>
<dbReference type="InParanoid" id="M4C0E2"/>
<evidence type="ECO:0000313" key="2">
    <source>
        <dbReference type="Proteomes" id="UP000011713"/>
    </source>
</evidence>
<organism evidence="1 2">
    <name type="scientific">Hyaloperonospora arabidopsidis (strain Emoy2)</name>
    <name type="common">Downy mildew agent</name>
    <name type="synonym">Peronospora arabidopsidis</name>
    <dbReference type="NCBI Taxonomy" id="559515"/>
    <lineage>
        <taxon>Eukaryota</taxon>
        <taxon>Sar</taxon>
        <taxon>Stramenopiles</taxon>
        <taxon>Oomycota</taxon>
        <taxon>Peronosporomycetes</taxon>
        <taxon>Peronosporales</taxon>
        <taxon>Peronosporaceae</taxon>
        <taxon>Hyaloperonospora</taxon>
    </lineage>
</organism>
<dbReference type="VEuPathDB" id="FungiDB:HpaG812348"/>
<protein>
    <submittedName>
        <fullName evidence="1">Uncharacterized protein</fullName>
    </submittedName>
</protein>
<reference evidence="1" key="2">
    <citation type="submission" date="2015-06" db="UniProtKB">
        <authorList>
            <consortium name="EnsemblProtists"/>
        </authorList>
    </citation>
    <scope>IDENTIFICATION</scope>
    <source>
        <strain evidence="1">Emoy2</strain>
    </source>
</reference>
<dbReference type="AlphaFoldDB" id="M4C0E2"/>
<proteinExistence type="predicted"/>
<dbReference type="EMBL" id="JH598074">
    <property type="status" value="NOT_ANNOTATED_CDS"/>
    <property type="molecule type" value="Genomic_DNA"/>
</dbReference>
<dbReference type="EnsemblProtists" id="HpaT812348">
    <property type="protein sequence ID" value="HpaP812348"/>
    <property type="gene ID" value="HpaG812348"/>
</dbReference>
<dbReference type="HOGENOM" id="CLU_2872400_0_0_1"/>